<evidence type="ECO:0000256" key="7">
    <source>
        <dbReference type="ARBA" id="ARBA00023136"/>
    </source>
</evidence>
<keyword evidence="5 9" id="KW-0812">Transmembrane</keyword>
<name>A0A0M2NCE7_9FIRM</name>
<evidence type="ECO:0000313" key="11">
    <source>
        <dbReference type="Proteomes" id="UP000034076"/>
    </source>
</evidence>
<feature type="transmembrane region" description="Helical" evidence="9">
    <location>
        <begin position="104"/>
        <end position="127"/>
    </location>
</feature>
<feature type="transmembrane region" description="Helical" evidence="9">
    <location>
        <begin position="274"/>
        <end position="293"/>
    </location>
</feature>
<feature type="transmembrane region" description="Helical" evidence="9">
    <location>
        <begin position="21"/>
        <end position="44"/>
    </location>
</feature>
<evidence type="ECO:0000313" key="10">
    <source>
        <dbReference type="EMBL" id="KKI49913.1"/>
    </source>
</evidence>
<feature type="transmembrane region" description="Helical" evidence="9">
    <location>
        <begin position="134"/>
        <end position="151"/>
    </location>
</feature>
<evidence type="ECO:0000256" key="5">
    <source>
        <dbReference type="ARBA" id="ARBA00022692"/>
    </source>
</evidence>
<evidence type="ECO:0000256" key="8">
    <source>
        <dbReference type="ARBA" id="ARBA00039381"/>
    </source>
</evidence>
<keyword evidence="6 9" id="KW-1133">Transmembrane helix</keyword>
<keyword evidence="4" id="KW-0997">Cell inner membrane</keyword>
<comment type="caution">
    <text evidence="10">The sequence shown here is derived from an EMBL/GenBank/DDBJ whole genome shotgun (WGS) entry which is preliminary data.</text>
</comment>
<keyword evidence="11" id="KW-1185">Reference proteome</keyword>
<proteinExistence type="predicted"/>
<feature type="transmembrane region" description="Helical" evidence="9">
    <location>
        <begin position="220"/>
        <end position="237"/>
    </location>
</feature>
<feature type="transmembrane region" description="Helical" evidence="9">
    <location>
        <begin position="299"/>
        <end position="321"/>
    </location>
</feature>
<dbReference type="PANTHER" id="PTHR32196:SF71">
    <property type="entry name" value="AUTOINDUCER 2 IMPORT SYSTEM PERMEASE PROTEIN LSRD"/>
    <property type="match status" value="1"/>
</dbReference>
<keyword evidence="3" id="KW-1003">Cell membrane</keyword>
<dbReference type="Pfam" id="PF02653">
    <property type="entry name" value="BPD_transp_2"/>
    <property type="match status" value="1"/>
</dbReference>
<evidence type="ECO:0000256" key="1">
    <source>
        <dbReference type="ARBA" id="ARBA00004651"/>
    </source>
</evidence>
<evidence type="ECO:0000256" key="9">
    <source>
        <dbReference type="SAM" id="Phobius"/>
    </source>
</evidence>
<dbReference type="PANTHER" id="PTHR32196">
    <property type="entry name" value="ABC TRANSPORTER PERMEASE PROTEIN YPHD-RELATED-RELATED"/>
    <property type="match status" value="1"/>
</dbReference>
<protein>
    <recommendedName>
        <fullName evidence="8">Autoinducer 2 import system permease protein LsrD</fullName>
    </recommendedName>
</protein>
<dbReference type="Proteomes" id="UP000034076">
    <property type="component" value="Unassembled WGS sequence"/>
</dbReference>
<dbReference type="InterPro" id="IPR001851">
    <property type="entry name" value="ABC_transp_permease"/>
</dbReference>
<dbReference type="STRING" id="270498.CHK_2529"/>
<evidence type="ECO:0000256" key="6">
    <source>
        <dbReference type="ARBA" id="ARBA00022989"/>
    </source>
</evidence>
<evidence type="ECO:0000256" key="2">
    <source>
        <dbReference type="ARBA" id="ARBA00022448"/>
    </source>
</evidence>
<dbReference type="GO" id="GO:0005886">
    <property type="term" value="C:plasma membrane"/>
    <property type="evidence" value="ECO:0007669"/>
    <property type="project" value="UniProtKB-SubCell"/>
</dbReference>
<feature type="transmembrane region" description="Helical" evidence="9">
    <location>
        <begin position="56"/>
        <end position="74"/>
    </location>
</feature>
<evidence type="ECO:0000256" key="3">
    <source>
        <dbReference type="ARBA" id="ARBA00022475"/>
    </source>
</evidence>
<feature type="transmembrane region" description="Helical" evidence="9">
    <location>
        <begin position="81"/>
        <end position="98"/>
    </location>
</feature>
<dbReference type="RefSeq" id="WP_052740568.1">
    <property type="nucleotide sequence ID" value="NZ_JAXDTA010000091.1"/>
</dbReference>
<sequence>MKNEITMKAKKQGGSKLFSAFMNIPELTIILFIIIVAVFIGVQSSSFFTGTNALNITKQIAVNGIMSIGMMLAIISKGVDLSIGSLLGLVCAVAGSFIKIGAPAWVVLLICLAVGAACGFLNGFLIVKLKVMPIIVTLGTMNIFRGIAYVYSGGKWTTNLPKDFLVMGNDFAPAIILAAVVILFVIIMRYTRFGRYVYAIGSNGDSARLAGIHVDRTKEMIYMCSGLLTGLAAMIFIGRTGAIQPSAGVGYEMDAIGAVVLGGVSFLGGKGSVVGTLLGAILMGLLMNGMTLLKISADFQGLITGVIIILALLLDTARTLYKERRRQ</sequence>
<keyword evidence="7 9" id="KW-0472">Membrane</keyword>
<feature type="transmembrane region" description="Helical" evidence="9">
    <location>
        <begin position="171"/>
        <end position="190"/>
    </location>
</feature>
<feature type="transmembrane region" description="Helical" evidence="9">
    <location>
        <begin position="249"/>
        <end position="267"/>
    </location>
</feature>
<reference evidence="10 11" key="1">
    <citation type="submission" date="2015-04" db="EMBL/GenBank/DDBJ databases">
        <title>Draft genome sequence of bacteremic isolate Catabacter hongkongensis type strain HKU16T.</title>
        <authorList>
            <person name="Lau S.K."/>
            <person name="Teng J.L."/>
            <person name="Huang Y."/>
            <person name="Curreem S.O."/>
            <person name="Tsui S.K."/>
            <person name="Woo P.C."/>
        </authorList>
    </citation>
    <scope>NUCLEOTIDE SEQUENCE [LARGE SCALE GENOMIC DNA]</scope>
    <source>
        <strain evidence="10 11">HKU16</strain>
    </source>
</reference>
<dbReference type="CDD" id="cd06579">
    <property type="entry name" value="TM_PBP1_transp_AraH_like"/>
    <property type="match status" value="1"/>
</dbReference>
<dbReference type="OrthoDB" id="9815820at2"/>
<dbReference type="AlphaFoldDB" id="A0A0M2NCE7"/>
<evidence type="ECO:0000256" key="4">
    <source>
        <dbReference type="ARBA" id="ARBA00022519"/>
    </source>
</evidence>
<comment type="subcellular location">
    <subcellularLocation>
        <location evidence="1">Cell membrane</location>
        <topology evidence="1">Multi-pass membrane protein</topology>
    </subcellularLocation>
</comment>
<dbReference type="GO" id="GO:0022857">
    <property type="term" value="F:transmembrane transporter activity"/>
    <property type="evidence" value="ECO:0007669"/>
    <property type="project" value="InterPro"/>
</dbReference>
<dbReference type="EMBL" id="LAYJ01000115">
    <property type="protein sequence ID" value="KKI49913.1"/>
    <property type="molecule type" value="Genomic_DNA"/>
</dbReference>
<gene>
    <name evidence="10" type="ORF">CHK_2529</name>
</gene>
<organism evidence="10 11">
    <name type="scientific">Christensenella hongkongensis</name>
    <dbReference type="NCBI Taxonomy" id="270498"/>
    <lineage>
        <taxon>Bacteria</taxon>
        <taxon>Bacillati</taxon>
        <taxon>Bacillota</taxon>
        <taxon>Clostridia</taxon>
        <taxon>Christensenellales</taxon>
        <taxon>Christensenellaceae</taxon>
        <taxon>Christensenella</taxon>
    </lineage>
</organism>
<accession>A0A0M2NCE7</accession>
<keyword evidence="2" id="KW-0813">Transport</keyword>